<protein>
    <submittedName>
        <fullName evidence="3">Uncharacterized protein</fullName>
    </submittedName>
</protein>
<name>A0A8H4R4G6_9AGAR</name>
<sequence>MVTFNVTIQSLVADMFLMYRCWIVYAKSWTVIIFPTAFWLGGMALSLYILIVPLIQPGGDLEHANTSSLHTFLAAKCATTITVNIYATGFIIWKIINTDFTVARRIQVANLAITSPATKHQVISGSIREKSRTPLQNTALILFEAALPYTLVSIANFIAVILGSNFSYITSAIEIVIIGLTFNQIITRVYKKRVSREQSSSNLLGPEPLRFSPPTSPSYVEGASHRQQEECGKQYVVYAEAHIATHPILSL</sequence>
<feature type="transmembrane region" description="Helical" evidence="2">
    <location>
        <begin position="32"/>
        <end position="52"/>
    </location>
</feature>
<feature type="region of interest" description="Disordered" evidence="1">
    <location>
        <begin position="200"/>
        <end position="221"/>
    </location>
</feature>
<dbReference type="AlphaFoldDB" id="A0A8H4R4G6"/>
<evidence type="ECO:0000313" key="3">
    <source>
        <dbReference type="EMBL" id="KAF4622149.1"/>
    </source>
</evidence>
<accession>A0A8H4R4G6</accession>
<proteinExistence type="predicted"/>
<evidence type="ECO:0000313" key="4">
    <source>
        <dbReference type="Proteomes" id="UP000521872"/>
    </source>
</evidence>
<evidence type="ECO:0000256" key="2">
    <source>
        <dbReference type="SAM" id="Phobius"/>
    </source>
</evidence>
<keyword evidence="4" id="KW-1185">Reference proteome</keyword>
<comment type="caution">
    <text evidence="3">The sequence shown here is derived from an EMBL/GenBank/DDBJ whole genome shotgun (WGS) entry which is preliminary data.</text>
</comment>
<dbReference type="Proteomes" id="UP000521872">
    <property type="component" value="Unassembled WGS sequence"/>
</dbReference>
<feature type="transmembrane region" description="Helical" evidence="2">
    <location>
        <begin position="138"/>
        <end position="162"/>
    </location>
</feature>
<organism evidence="3 4">
    <name type="scientific">Agrocybe pediades</name>
    <dbReference type="NCBI Taxonomy" id="84607"/>
    <lineage>
        <taxon>Eukaryota</taxon>
        <taxon>Fungi</taxon>
        <taxon>Dikarya</taxon>
        <taxon>Basidiomycota</taxon>
        <taxon>Agaricomycotina</taxon>
        <taxon>Agaricomycetes</taxon>
        <taxon>Agaricomycetidae</taxon>
        <taxon>Agaricales</taxon>
        <taxon>Agaricineae</taxon>
        <taxon>Strophariaceae</taxon>
        <taxon>Agrocybe</taxon>
    </lineage>
</organism>
<keyword evidence="2" id="KW-1133">Transmembrane helix</keyword>
<gene>
    <name evidence="3" type="ORF">D9613_009599</name>
</gene>
<feature type="transmembrane region" description="Helical" evidence="2">
    <location>
        <begin position="168"/>
        <end position="186"/>
    </location>
</feature>
<reference evidence="3 4" key="1">
    <citation type="submission" date="2019-12" db="EMBL/GenBank/DDBJ databases">
        <authorList>
            <person name="Floudas D."/>
            <person name="Bentzer J."/>
            <person name="Ahren D."/>
            <person name="Johansson T."/>
            <person name="Persson P."/>
            <person name="Tunlid A."/>
        </authorList>
    </citation>
    <scope>NUCLEOTIDE SEQUENCE [LARGE SCALE GENOMIC DNA]</scope>
    <source>
        <strain evidence="3 4">CBS 102.39</strain>
    </source>
</reference>
<feature type="transmembrane region" description="Helical" evidence="2">
    <location>
        <begin position="72"/>
        <end position="96"/>
    </location>
</feature>
<keyword evidence="2" id="KW-0472">Membrane</keyword>
<dbReference type="EMBL" id="JAACJL010000002">
    <property type="protein sequence ID" value="KAF4622149.1"/>
    <property type="molecule type" value="Genomic_DNA"/>
</dbReference>
<evidence type="ECO:0000256" key="1">
    <source>
        <dbReference type="SAM" id="MobiDB-lite"/>
    </source>
</evidence>
<keyword evidence="2" id="KW-0812">Transmembrane</keyword>